<protein>
    <submittedName>
        <fullName evidence="1">Uncharacterized protein</fullName>
    </submittedName>
</protein>
<dbReference type="InParanoid" id="A0A0V0QMB7"/>
<dbReference type="AlphaFoldDB" id="A0A0V0QMB7"/>
<dbReference type="OrthoDB" id="10613815at2759"/>
<organism evidence="1 2">
    <name type="scientific">Pseudocohnilembus persalinus</name>
    <name type="common">Ciliate</name>
    <dbReference type="NCBI Taxonomy" id="266149"/>
    <lineage>
        <taxon>Eukaryota</taxon>
        <taxon>Sar</taxon>
        <taxon>Alveolata</taxon>
        <taxon>Ciliophora</taxon>
        <taxon>Intramacronucleata</taxon>
        <taxon>Oligohymenophorea</taxon>
        <taxon>Scuticociliatia</taxon>
        <taxon>Philasterida</taxon>
        <taxon>Pseudocohnilembidae</taxon>
        <taxon>Pseudocohnilembus</taxon>
    </lineage>
</organism>
<reference evidence="1 2" key="1">
    <citation type="journal article" date="2015" name="Sci. Rep.">
        <title>Genome of the facultative scuticociliatosis pathogen Pseudocohnilembus persalinus provides insight into its virulence through horizontal gene transfer.</title>
        <authorList>
            <person name="Xiong J."/>
            <person name="Wang G."/>
            <person name="Cheng J."/>
            <person name="Tian M."/>
            <person name="Pan X."/>
            <person name="Warren A."/>
            <person name="Jiang C."/>
            <person name="Yuan D."/>
            <person name="Miao W."/>
        </authorList>
    </citation>
    <scope>NUCLEOTIDE SEQUENCE [LARGE SCALE GENOMIC DNA]</scope>
    <source>
        <strain evidence="1">36N120E</strain>
    </source>
</reference>
<dbReference type="Proteomes" id="UP000054937">
    <property type="component" value="Unassembled WGS sequence"/>
</dbReference>
<dbReference type="EMBL" id="LDAU01000144">
    <property type="protein sequence ID" value="KRX03109.1"/>
    <property type="molecule type" value="Genomic_DNA"/>
</dbReference>
<evidence type="ECO:0000313" key="2">
    <source>
        <dbReference type="Proteomes" id="UP000054937"/>
    </source>
</evidence>
<name>A0A0V0QMB7_PSEPJ</name>
<evidence type="ECO:0000313" key="1">
    <source>
        <dbReference type="EMBL" id="KRX03109.1"/>
    </source>
</evidence>
<proteinExistence type="predicted"/>
<accession>A0A0V0QMB7</accession>
<sequence>MSGIFKNFDRLVCASNFNKVNHKFMVKSPLFNFQPAWLYYTPGQQLTRGHGHDVFELSQISYQLVKQVAKQQQWLQNISEENNASVYQEIKQKSQASQSFIQDAVQEIALQFKSGVAESNSIETLTNYVYVLAQQPKNSKNTEIYNTYLQPQILSKIQYASQQNLSDLVQGLVGLGIYNEDIWNATLSAFRSKTLSGQYENVDFHAWELDQYEYSQKQRSQCQGSEEQFFNEIAAGNTGPLTQVKRCVYGLFEQVFLRALNPFFFRENRPASIMYSVDFESEKENTVAALKQAAEQIPEAADVASYISSRY</sequence>
<keyword evidence="2" id="KW-1185">Reference proteome</keyword>
<dbReference type="OMA" id="EAQQFNA"/>
<comment type="caution">
    <text evidence="1">The sequence shown here is derived from an EMBL/GenBank/DDBJ whole genome shotgun (WGS) entry which is preliminary data.</text>
</comment>
<gene>
    <name evidence="1" type="ORF">PPERSA_10190</name>
</gene>